<dbReference type="SUPFAM" id="SSF100950">
    <property type="entry name" value="NagB/RpiA/CoA transferase-like"/>
    <property type="match status" value="1"/>
</dbReference>
<dbReference type="PANTHER" id="PTHR43682">
    <property type="entry name" value="LACTATE UTILIZATION PROTEIN C"/>
    <property type="match status" value="1"/>
</dbReference>
<dbReference type="EMBL" id="FXWV01000003">
    <property type="protein sequence ID" value="SMR73089.1"/>
    <property type="molecule type" value="Genomic_DNA"/>
</dbReference>
<accession>A0ABY1RXP6</accession>
<feature type="domain" description="LUD" evidence="1">
    <location>
        <begin position="60"/>
        <end position="228"/>
    </location>
</feature>
<dbReference type="RefSeq" id="WP_239040174.1">
    <property type="nucleotide sequence ID" value="NZ_BAAAEY010000003.1"/>
</dbReference>
<sequence>MSGEKSTMSSRAEIFANIRRGLRRAEASDAQREAVRQRLQQHPRNLIPSRSQHDHEAQVELFIRMAQEAAAEVIELESLEQLPVAVADTLEQKNQHELVMASDATLTQLGWAAVHERIECHQRVGQVGDQASLTLALAGIAETGTLMLYSRPDSPTTLNFLPDTHLVVLSRQDIVGPYEDAWDRLREISPGRLPRTVNMITGPSRSADIEQKLQMGAHGPRQLVIFLIP</sequence>
<dbReference type="Proteomes" id="UP001159257">
    <property type="component" value="Unassembled WGS sequence"/>
</dbReference>
<protein>
    <submittedName>
        <fullName evidence="2">L-lactate dehydrogenase complex protein LldG</fullName>
    </submittedName>
</protein>
<dbReference type="Pfam" id="PF02589">
    <property type="entry name" value="LUD_dom"/>
    <property type="match status" value="1"/>
</dbReference>
<name>A0ABY1RXP6_9GAMM</name>
<dbReference type="InterPro" id="IPR037171">
    <property type="entry name" value="NagB/RpiA_transferase-like"/>
</dbReference>
<dbReference type="PANTHER" id="PTHR43682:SF1">
    <property type="entry name" value="LACTATE UTILIZATION PROTEIN C"/>
    <property type="match status" value="1"/>
</dbReference>
<comment type="caution">
    <text evidence="2">The sequence shown here is derived from an EMBL/GenBank/DDBJ whole genome shotgun (WGS) entry which is preliminary data.</text>
</comment>
<gene>
    <name evidence="2" type="ORF">SAMN04487964_10330</name>
</gene>
<reference evidence="2 3" key="1">
    <citation type="submission" date="2017-05" db="EMBL/GenBank/DDBJ databases">
        <authorList>
            <person name="Varghese N."/>
            <person name="Submissions S."/>
        </authorList>
    </citation>
    <scope>NUCLEOTIDE SEQUENCE [LARGE SCALE GENOMIC DNA]</scope>
    <source>
        <strain evidence="2 3">CGMCC 1.7287</strain>
    </source>
</reference>
<organism evidence="2 3">
    <name type="scientific">Marinobacterium sediminicola</name>
    <dbReference type="NCBI Taxonomy" id="518898"/>
    <lineage>
        <taxon>Bacteria</taxon>
        <taxon>Pseudomonadati</taxon>
        <taxon>Pseudomonadota</taxon>
        <taxon>Gammaproteobacteria</taxon>
        <taxon>Oceanospirillales</taxon>
        <taxon>Oceanospirillaceae</taxon>
        <taxon>Marinobacterium</taxon>
    </lineage>
</organism>
<evidence type="ECO:0000313" key="3">
    <source>
        <dbReference type="Proteomes" id="UP001159257"/>
    </source>
</evidence>
<keyword evidence="3" id="KW-1185">Reference proteome</keyword>
<dbReference type="InterPro" id="IPR024185">
    <property type="entry name" value="FTHF_cligase-like_sf"/>
</dbReference>
<proteinExistence type="predicted"/>
<evidence type="ECO:0000259" key="1">
    <source>
        <dbReference type="Pfam" id="PF02589"/>
    </source>
</evidence>
<dbReference type="Gene3D" id="3.40.50.10420">
    <property type="entry name" value="NagB/RpiA/CoA transferase-like"/>
    <property type="match status" value="1"/>
</dbReference>
<evidence type="ECO:0000313" key="2">
    <source>
        <dbReference type="EMBL" id="SMR73089.1"/>
    </source>
</evidence>
<dbReference type="InterPro" id="IPR003741">
    <property type="entry name" value="LUD_dom"/>
</dbReference>